<dbReference type="SMART" id="SM00052">
    <property type="entry name" value="EAL"/>
    <property type="match status" value="1"/>
</dbReference>
<organism evidence="4 5">
    <name type="scientific">Thauera sinica</name>
    <dbReference type="NCBI Taxonomy" id="2665146"/>
    <lineage>
        <taxon>Bacteria</taxon>
        <taxon>Pseudomonadati</taxon>
        <taxon>Pseudomonadota</taxon>
        <taxon>Betaproteobacteria</taxon>
        <taxon>Rhodocyclales</taxon>
        <taxon>Zoogloeaceae</taxon>
        <taxon>Thauera</taxon>
    </lineage>
</organism>
<dbReference type="Pfam" id="PF00563">
    <property type="entry name" value="EAL"/>
    <property type="match status" value="1"/>
</dbReference>
<evidence type="ECO:0000259" key="2">
    <source>
        <dbReference type="PROSITE" id="PS50883"/>
    </source>
</evidence>
<dbReference type="Gene3D" id="3.30.450.20">
    <property type="entry name" value="PAS domain"/>
    <property type="match status" value="1"/>
</dbReference>
<dbReference type="Gene3D" id="3.30.450.40">
    <property type="match status" value="1"/>
</dbReference>
<dbReference type="RefSeq" id="WP_096444888.1">
    <property type="nucleotide sequence ID" value="NZ_JBHSOG010000102.1"/>
</dbReference>
<dbReference type="InterPro" id="IPR000014">
    <property type="entry name" value="PAS"/>
</dbReference>
<dbReference type="Pfam" id="PF00990">
    <property type="entry name" value="GGDEF"/>
    <property type="match status" value="1"/>
</dbReference>
<dbReference type="PANTHER" id="PTHR44757">
    <property type="entry name" value="DIGUANYLATE CYCLASE DGCP"/>
    <property type="match status" value="1"/>
</dbReference>
<dbReference type="SMART" id="SM00091">
    <property type="entry name" value="PAS"/>
    <property type="match status" value="1"/>
</dbReference>
<evidence type="ECO:0000259" key="1">
    <source>
        <dbReference type="PROSITE" id="PS50112"/>
    </source>
</evidence>
<dbReference type="InterPro" id="IPR000160">
    <property type="entry name" value="GGDEF_dom"/>
</dbReference>
<dbReference type="Gene3D" id="3.30.70.270">
    <property type="match status" value="1"/>
</dbReference>
<dbReference type="PROSITE" id="PS50883">
    <property type="entry name" value="EAL"/>
    <property type="match status" value="1"/>
</dbReference>
<dbReference type="EMBL" id="JBHSOG010000102">
    <property type="protein sequence ID" value="MFC5771940.1"/>
    <property type="molecule type" value="Genomic_DNA"/>
</dbReference>
<feature type="domain" description="EAL" evidence="2">
    <location>
        <begin position="471"/>
        <end position="725"/>
    </location>
</feature>
<dbReference type="NCBIfam" id="TIGR00229">
    <property type="entry name" value="sensory_box"/>
    <property type="match status" value="1"/>
</dbReference>
<dbReference type="SUPFAM" id="SSF55073">
    <property type="entry name" value="Nucleotide cyclase"/>
    <property type="match status" value="1"/>
</dbReference>
<dbReference type="SMART" id="SM00065">
    <property type="entry name" value="GAF"/>
    <property type="match status" value="1"/>
</dbReference>
<dbReference type="CDD" id="cd01949">
    <property type="entry name" value="GGDEF"/>
    <property type="match status" value="1"/>
</dbReference>
<dbReference type="Gene3D" id="3.20.20.450">
    <property type="entry name" value="EAL domain"/>
    <property type="match status" value="1"/>
</dbReference>
<evidence type="ECO:0000259" key="3">
    <source>
        <dbReference type="PROSITE" id="PS50887"/>
    </source>
</evidence>
<feature type="domain" description="PAS" evidence="1">
    <location>
        <begin position="173"/>
        <end position="243"/>
    </location>
</feature>
<sequence length="733" mass="80014">MKCPPALTTEKERLEALSRYGLGSDRPLPGLDPVVQIAARMFDMPVAAVNMIGSDHVFFAASTGMKGSEVDMSRDVSFCAHAITQDGVMVIPDARQDERFHDNPLVTGSANLRFYAGVPLLSPEGHALGALCVIDGKPHHDFSQEDCARLRELARMAADRLELRRVEISTEQAGRPFEDFARNSPTAVVWFDEQGRIVAWNDAAAALHGYGISEGAGRPVETLLSRRDRPLYGDLIARATAAGSVDGLVMPERLHGLRKDGTEFLLGLSLFCWREDGRLTFNAHLQDLTARNRKEEELHRLANTDILTGLANRVSFYRRMEETLTRPSAAAALMIDLDGFKDVNDTLGHAVGDSILCEVARRLQQAIGPDDTVARIGGDEFAILLPGVSTPERASEFARAIIGRIAEPIVIDGHEVRIAASCGVAVAPVHAQEALELIGDADLALFKAKSIGGRGQAFVFVTALRMEAVARRLYNIELHRAVNQGEFVLFYQPQIRLSDGTLTGAEALIRWRHPQRGLLSPAAFLPALEGGPLAAVVGFWVLDEACAQAALWRRNGAADFRMGVNLFGAQFRIGDLVAEVVSALERHGLPPQALELEVTENIVLDQDDLAVDSLQRLRALGVGIAFDDFGTGYASLSLLKHYPLSRLKIDRSFVQGIHESERDASVVRAILDMARSFDLETIAEGIENDPQRDRLHGFGCEEGQGYLFSRPISALEFSDVFGIPVPARTAVRA</sequence>
<name>A0ABW1AXJ7_9RHOO</name>
<dbReference type="InterPro" id="IPR001633">
    <property type="entry name" value="EAL_dom"/>
</dbReference>
<proteinExistence type="predicted"/>
<dbReference type="NCBIfam" id="TIGR00254">
    <property type="entry name" value="GGDEF"/>
    <property type="match status" value="1"/>
</dbReference>
<dbReference type="SUPFAM" id="SSF141868">
    <property type="entry name" value="EAL domain-like"/>
    <property type="match status" value="1"/>
</dbReference>
<dbReference type="InterPro" id="IPR052155">
    <property type="entry name" value="Biofilm_reg_signaling"/>
</dbReference>
<evidence type="ECO:0000313" key="4">
    <source>
        <dbReference type="EMBL" id="MFC5771940.1"/>
    </source>
</evidence>
<dbReference type="PANTHER" id="PTHR44757:SF2">
    <property type="entry name" value="BIOFILM ARCHITECTURE MAINTENANCE PROTEIN MBAA"/>
    <property type="match status" value="1"/>
</dbReference>
<dbReference type="CDD" id="cd00130">
    <property type="entry name" value="PAS"/>
    <property type="match status" value="1"/>
</dbReference>
<dbReference type="InterPro" id="IPR035919">
    <property type="entry name" value="EAL_sf"/>
</dbReference>
<dbReference type="SUPFAM" id="SSF55781">
    <property type="entry name" value="GAF domain-like"/>
    <property type="match status" value="1"/>
</dbReference>
<reference evidence="5" key="1">
    <citation type="journal article" date="2019" name="Int. J. Syst. Evol. Microbiol.">
        <title>The Global Catalogue of Microorganisms (GCM) 10K type strain sequencing project: providing services to taxonomists for standard genome sequencing and annotation.</title>
        <authorList>
            <consortium name="The Broad Institute Genomics Platform"/>
            <consortium name="The Broad Institute Genome Sequencing Center for Infectious Disease"/>
            <person name="Wu L."/>
            <person name="Ma J."/>
        </authorList>
    </citation>
    <scope>NUCLEOTIDE SEQUENCE [LARGE SCALE GENOMIC DNA]</scope>
    <source>
        <strain evidence="5">SHR3</strain>
    </source>
</reference>
<dbReference type="Pfam" id="PF01590">
    <property type="entry name" value="GAF"/>
    <property type="match status" value="1"/>
</dbReference>
<dbReference type="SUPFAM" id="SSF55785">
    <property type="entry name" value="PYP-like sensor domain (PAS domain)"/>
    <property type="match status" value="1"/>
</dbReference>
<accession>A0ABW1AXJ7</accession>
<dbReference type="Proteomes" id="UP001595974">
    <property type="component" value="Unassembled WGS sequence"/>
</dbReference>
<feature type="domain" description="GGDEF" evidence="3">
    <location>
        <begin position="328"/>
        <end position="462"/>
    </location>
</feature>
<dbReference type="PROSITE" id="PS50887">
    <property type="entry name" value="GGDEF"/>
    <property type="match status" value="1"/>
</dbReference>
<gene>
    <name evidence="4" type="ORF">ACFPTN_21375</name>
</gene>
<dbReference type="InterPro" id="IPR035965">
    <property type="entry name" value="PAS-like_dom_sf"/>
</dbReference>
<dbReference type="InterPro" id="IPR043128">
    <property type="entry name" value="Rev_trsase/Diguanyl_cyclase"/>
</dbReference>
<keyword evidence="5" id="KW-1185">Reference proteome</keyword>
<comment type="caution">
    <text evidence="4">The sequence shown here is derived from an EMBL/GenBank/DDBJ whole genome shotgun (WGS) entry which is preliminary data.</text>
</comment>
<dbReference type="InterPro" id="IPR003018">
    <property type="entry name" value="GAF"/>
</dbReference>
<protein>
    <submittedName>
        <fullName evidence="4">Bifunctional diguanylate cyclase/phosphodiesterase</fullName>
    </submittedName>
</protein>
<dbReference type="CDD" id="cd01948">
    <property type="entry name" value="EAL"/>
    <property type="match status" value="1"/>
</dbReference>
<dbReference type="Pfam" id="PF13426">
    <property type="entry name" value="PAS_9"/>
    <property type="match status" value="1"/>
</dbReference>
<dbReference type="InterPro" id="IPR029787">
    <property type="entry name" value="Nucleotide_cyclase"/>
</dbReference>
<dbReference type="SMART" id="SM00267">
    <property type="entry name" value="GGDEF"/>
    <property type="match status" value="1"/>
</dbReference>
<dbReference type="InterPro" id="IPR029016">
    <property type="entry name" value="GAF-like_dom_sf"/>
</dbReference>
<evidence type="ECO:0000313" key="5">
    <source>
        <dbReference type="Proteomes" id="UP001595974"/>
    </source>
</evidence>
<dbReference type="PROSITE" id="PS50112">
    <property type="entry name" value="PAS"/>
    <property type="match status" value="1"/>
</dbReference>